<keyword evidence="7 24" id="KW-0812">Transmembrane</keyword>
<dbReference type="Gene3D" id="1.10.287.70">
    <property type="match status" value="1"/>
</dbReference>
<evidence type="ECO:0000256" key="10">
    <source>
        <dbReference type="ARBA" id="ARBA00022958"/>
    </source>
</evidence>
<reference evidence="29" key="3">
    <citation type="submission" date="2025-09" db="UniProtKB">
        <authorList>
            <consortium name="Ensembl"/>
        </authorList>
    </citation>
    <scope>IDENTIFICATION</scope>
</reference>
<feature type="domain" description="Potassium channel" evidence="28">
    <location>
        <begin position="81"/>
        <end position="138"/>
    </location>
</feature>
<feature type="region of interest" description="Disordered" evidence="25">
    <location>
        <begin position="333"/>
        <end position="392"/>
    </location>
</feature>
<evidence type="ECO:0000259" key="28">
    <source>
        <dbReference type="Pfam" id="PF07885"/>
    </source>
</evidence>
<keyword evidence="16" id="KW-0966">Cell projection</keyword>
<evidence type="ECO:0000256" key="22">
    <source>
        <dbReference type="ARBA" id="ARBA00068468"/>
    </source>
</evidence>
<dbReference type="Pfam" id="PF07885">
    <property type="entry name" value="Ion_trans_2"/>
    <property type="match status" value="2"/>
</dbReference>
<evidence type="ECO:0000256" key="12">
    <source>
        <dbReference type="ARBA" id="ARBA00023065"/>
    </source>
</evidence>
<dbReference type="PRINTS" id="PR01333">
    <property type="entry name" value="2POREKCHANEL"/>
</dbReference>
<organism evidence="29 30">
    <name type="scientific">Oncorhynchus mykiss</name>
    <name type="common">Rainbow trout</name>
    <name type="synonym">Salmo gairdneri</name>
    <dbReference type="NCBI Taxonomy" id="8022"/>
    <lineage>
        <taxon>Eukaryota</taxon>
        <taxon>Metazoa</taxon>
        <taxon>Chordata</taxon>
        <taxon>Craniata</taxon>
        <taxon>Vertebrata</taxon>
        <taxon>Euteleostomi</taxon>
        <taxon>Actinopterygii</taxon>
        <taxon>Neopterygii</taxon>
        <taxon>Teleostei</taxon>
        <taxon>Protacanthopterygii</taxon>
        <taxon>Salmoniformes</taxon>
        <taxon>Salmonidae</taxon>
        <taxon>Salmoninae</taxon>
        <taxon>Oncorhynchus</taxon>
    </lineage>
</organism>
<evidence type="ECO:0000313" key="30">
    <source>
        <dbReference type="Proteomes" id="UP000694395"/>
    </source>
</evidence>
<feature type="region of interest" description="Disordered" evidence="25">
    <location>
        <begin position="266"/>
        <end position="317"/>
    </location>
</feature>
<feature type="transmembrane region" description="Helical" evidence="26">
    <location>
        <begin position="233"/>
        <end position="255"/>
    </location>
</feature>
<evidence type="ECO:0000256" key="11">
    <source>
        <dbReference type="ARBA" id="ARBA00022989"/>
    </source>
</evidence>
<evidence type="ECO:0000256" key="25">
    <source>
        <dbReference type="SAM" id="MobiDB-lite"/>
    </source>
</evidence>
<dbReference type="SUPFAM" id="SSF81324">
    <property type="entry name" value="Voltage-gated potassium channels"/>
    <property type="match status" value="2"/>
</dbReference>
<feature type="compositionally biased region" description="Basic and acidic residues" evidence="25">
    <location>
        <begin position="358"/>
        <end position="382"/>
    </location>
</feature>
<evidence type="ECO:0000256" key="21">
    <source>
        <dbReference type="ARBA" id="ARBA00063569"/>
    </source>
</evidence>
<keyword evidence="6" id="KW-0633">Potassium transport</keyword>
<dbReference type="GO" id="GO:0005886">
    <property type="term" value="C:plasma membrane"/>
    <property type="evidence" value="ECO:0007669"/>
    <property type="project" value="UniProtKB-SubCell"/>
</dbReference>
<evidence type="ECO:0000256" key="15">
    <source>
        <dbReference type="ARBA" id="ARBA00023180"/>
    </source>
</evidence>
<keyword evidence="9" id="KW-0631">Potassium channel</keyword>
<protein>
    <recommendedName>
        <fullName evidence="22">Potassium channel subfamily K member 4</fullName>
    </recommendedName>
    <alternativeName>
        <fullName evidence="23">TWIK-related arachidonic acid-stimulated potassium channel protein</fullName>
    </alternativeName>
</protein>
<dbReference type="GO" id="GO:0030424">
    <property type="term" value="C:axon"/>
    <property type="evidence" value="ECO:0007669"/>
    <property type="project" value="UniProtKB-SubCell"/>
</dbReference>
<comment type="subunit">
    <text evidence="21">Homodimer; disulfide-linked. Forms heterodimers with other 2-pore domain K(+) channel subunits, such as KCNK2 and KCNK10.</text>
</comment>
<accession>A0A8C7WIA4</accession>
<evidence type="ECO:0000256" key="9">
    <source>
        <dbReference type="ARBA" id="ARBA00022826"/>
    </source>
</evidence>
<dbReference type="FunFam" id="1.10.287.70:FF:000106">
    <property type="entry name" value="Potassium channel subfamily K member 4"/>
    <property type="match status" value="1"/>
</dbReference>
<evidence type="ECO:0000256" key="20">
    <source>
        <dbReference type="ARBA" id="ARBA00044691"/>
    </source>
</evidence>
<reference evidence="29" key="2">
    <citation type="submission" date="2025-08" db="UniProtKB">
        <authorList>
            <consortium name="Ensembl"/>
        </authorList>
    </citation>
    <scope>IDENTIFICATION</scope>
</reference>
<proteinExistence type="inferred from homology"/>
<feature type="domain" description="Potassium channel" evidence="28">
    <location>
        <begin position="179"/>
        <end position="256"/>
    </location>
</feature>
<dbReference type="PANTHER" id="PTHR11003">
    <property type="entry name" value="POTASSIUM CHANNEL, SUBFAMILY K"/>
    <property type="match status" value="1"/>
</dbReference>
<evidence type="ECO:0000256" key="23">
    <source>
        <dbReference type="ARBA" id="ARBA00081382"/>
    </source>
</evidence>
<evidence type="ECO:0000256" key="17">
    <source>
        <dbReference type="ARBA" id="ARBA00023303"/>
    </source>
</evidence>
<name>A0A8C7WIA4_ONCMY</name>
<dbReference type="InterPro" id="IPR003976">
    <property type="entry name" value="2pore_dom_K_chnl_TREK"/>
</dbReference>
<evidence type="ECO:0000256" key="6">
    <source>
        <dbReference type="ARBA" id="ARBA00022538"/>
    </source>
</evidence>
<feature type="chain" id="PRO_5034170240" description="Potassium channel subfamily K member 4" evidence="27">
    <location>
        <begin position="21"/>
        <end position="392"/>
    </location>
</feature>
<keyword evidence="12 24" id="KW-0406">Ion transport</keyword>
<dbReference type="PANTHER" id="PTHR11003:SF30">
    <property type="entry name" value="POTASSIUM CHANNEL SUBFAMILY K MEMBER 4"/>
    <property type="match status" value="1"/>
</dbReference>
<evidence type="ECO:0000256" key="26">
    <source>
        <dbReference type="SAM" id="Phobius"/>
    </source>
</evidence>
<feature type="transmembrane region" description="Helical" evidence="26">
    <location>
        <begin position="194"/>
        <end position="213"/>
    </location>
</feature>
<keyword evidence="17 24" id="KW-0407">Ion channel</keyword>
<evidence type="ECO:0000256" key="27">
    <source>
        <dbReference type="SAM" id="SignalP"/>
    </source>
</evidence>
<sequence>MRCSTLLCILTGVLLYLVLGAVVFQALEAPHEEGQHIQLQDTRRAFLENYTCVSPDILQALIEEVADAVGAGVDPSSNSSTFTSQWDLASAFFFSGTIVTTIGFGNISPKTEGGQLFCIFYALVGIPLFGILLAGVGDHLGTGLRKAILKIEFLLKWKVSPTIVRVISAILSILLGVALFVAVPTLVFQEVEKWTLLEASYFVVITLTTVGFGDYVAGDSGDGGKDHWYKPLVWFWILLGLAYFASILSMVANWLRVLSKKTRAENGQLNSQSETGSSSYSYSSNESESGSASGSEVSQHERVVEEKEKDVDKENAFPESLYSQPLDYFGENLAYIDESSDPVSTRSRKPKRRRPRRPPPEKSPKISPTKPEKKEPNGDIKPPENPPPPKDR</sequence>
<feature type="transmembrane region" description="Helical" evidence="26">
    <location>
        <begin position="116"/>
        <end position="136"/>
    </location>
</feature>
<feature type="compositionally biased region" description="Basic and acidic residues" evidence="25">
    <location>
        <begin position="298"/>
        <end position="316"/>
    </location>
</feature>
<keyword evidence="10" id="KW-0630">Potassium</keyword>
<evidence type="ECO:0000313" key="29">
    <source>
        <dbReference type="Ensembl" id="ENSOMYP00000096709.1"/>
    </source>
</evidence>
<evidence type="ECO:0000256" key="1">
    <source>
        <dbReference type="ARBA" id="ARBA00004489"/>
    </source>
</evidence>
<evidence type="ECO:0000256" key="19">
    <source>
        <dbReference type="ARBA" id="ARBA00044657"/>
    </source>
</evidence>
<evidence type="ECO:0000256" key="3">
    <source>
        <dbReference type="ARBA" id="ARBA00006666"/>
    </source>
</evidence>
<dbReference type="Proteomes" id="UP000694395">
    <property type="component" value="Chromosome Y"/>
</dbReference>
<evidence type="ECO:0000256" key="18">
    <source>
        <dbReference type="ARBA" id="ARBA00034430"/>
    </source>
</evidence>
<evidence type="ECO:0000256" key="8">
    <source>
        <dbReference type="ARBA" id="ARBA00022723"/>
    </source>
</evidence>
<keyword evidence="30" id="KW-1185">Reference proteome</keyword>
<evidence type="ECO:0000256" key="13">
    <source>
        <dbReference type="ARBA" id="ARBA00023136"/>
    </source>
</evidence>
<dbReference type="GO" id="GO:0009612">
    <property type="term" value="P:response to mechanical stimulus"/>
    <property type="evidence" value="ECO:0007669"/>
    <property type="project" value="UniProtKB-ARBA"/>
</dbReference>
<evidence type="ECO:0000256" key="4">
    <source>
        <dbReference type="ARBA" id="ARBA00022448"/>
    </source>
</evidence>
<keyword evidence="5" id="KW-1003">Cell membrane</keyword>
<comment type="catalytic activity">
    <reaction evidence="20">
        <text>Cs(+)(in) = Cs(+)(out)</text>
        <dbReference type="Rhea" id="RHEA:78555"/>
        <dbReference type="ChEBI" id="CHEBI:49547"/>
    </reaction>
</comment>
<feature type="compositionally biased region" description="Pro residues" evidence="25">
    <location>
        <begin position="383"/>
        <end position="392"/>
    </location>
</feature>
<keyword evidence="27" id="KW-0732">Signal</keyword>
<evidence type="ECO:0000256" key="14">
    <source>
        <dbReference type="ARBA" id="ARBA00023157"/>
    </source>
</evidence>
<evidence type="ECO:0000256" key="5">
    <source>
        <dbReference type="ARBA" id="ARBA00022475"/>
    </source>
</evidence>
<dbReference type="AlphaFoldDB" id="A0A8C7WIA4"/>
<keyword evidence="8" id="KW-0479">Metal-binding</keyword>
<feature type="compositionally biased region" description="Low complexity" evidence="25">
    <location>
        <begin position="271"/>
        <end position="297"/>
    </location>
</feature>
<dbReference type="GO" id="GO:0046872">
    <property type="term" value="F:metal ion binding"/>
    <property type="evidence" value="ECO:0007669"/>
    <property type="project" value="UniProtKB-KW"/>
</dbReference>
<dbReference type="GeneTree" id="ENSGT00940000160310"/>
<dbReference type="GO" id="GO:0015271">
    <property type="term" value="F:outward rectifier potassium channel activity"/>
    <property type="evidence" value="ECO:0007669"/>
    <property type="project" value="TreeGrafter"/>
</dbReference>
<feature type="signal peptide" evidence="27">
    <location>
        <begin position="1"/>
        <end position="20"/>
    </location>
</feature>
<evidence type="ECO:0000256" key="24">
    <source>
        <dbReference type="RuleBase" id="RU003857"/>
    </source>
</evidence>
<comment type="catalytic activity">
    <reaction evidence="19">
        <text>Rb(+)(in) = Rb(+)(out)</text>
        <dbReference type="Rhea" id="RHEA:78547"/>
        <dbReference type="ChEBI" id="CHEBI:49847"/>
    </reaction>
</comment>
<comment type="catalytic activity">
    <reaction evidence="18">
        <text>K(+)(in) = K(+)(out)</text>
        <dbReference type="Rhea" id="RHEA:29463"/>
        <dbReference type="ChEBI" id="CHEBI:29103"/>
    </reaction>
</comment>
<evidence type="ECO:0000256" key="16">
    <source>
        <dbReference type="ARBA" id="ARBA00023273"/>
    </source>
</evidence>
<dbReference type="GO" id="GO:0030322">
    <property type="term" value="P:stabilization of membrane potential"/>
    <property type="evidence" value="ECO:0007669"/>
    <property type="project" value="TreeGrafter"/>
</dbReference>
<evidence type="ECO:0000256" key="7">
    <source>
        <dbReference type="ARBA" id="ARBA00022692"/>
    </source>
</evidence>
<keyword evidence="14" id="KW-1015">Disulfide bond</keyword>
<dbReference type="InterPro" id="IPR003280">
    <property type="entry name" value="2pore_dom_K_chnl"/>
</dbReference>
<dbReference type="Ensembl" id="ENSOMYT00000105055.2">
    <property type="protein sequence ID" value="ENSOMYP00000096709.1"/>
    <property type="gene ID" value="ENSOMYG00000044002.2"/>
</dbReference>
<keyword evidence="4 24" id="KW-0813">Transport</keyword>
<dbReference type="InterPro" id="IPR013099">
    <property type="entry name" value="K_chnl_dom"/>
</dbReference>
<comment type="similarity">
    <text evidence="3 24">Belongs to the two pore domain potassium channel (TC 1.A.1.8) family.</text>
</comment>
<keyword evidence="13 26" id="KW-0472">Membrane</keyword>
<evidence type="ECO:0000256" key="2">
    <source>
        <dbReference type="ARBA" id="ARBA00004651"/>
    </source>
</evidence>
<comment type="subcellular location">
    <subcellularLocation>
        <location evidence="2">Cell membrane</location>
        <topology evidence="2">Multi-pass membrane protein</topology>
    </subcellularLocation>
    <subcellularLocation>
        <location evidence="1">Cell projection</location>
        <location evidence="1">Axon</location>
    </subcellularLocation>
</comment>
<dbReference type="GO" id="GO:0022841">
    <property type="term" value="F:potassium ion leak channel activity"/>
    <property type="evidence" value="ECO:0007669"/>
    <property type="project" value="TreeGrafter"/>
</dbReference>
<reference evidence="29" key="1">
    <citation type="submission" date="2020-07" db="EMBL/GenBank/DDBJ databases">
        <title>A long reads based de novo assembly of the rainbow trout Arlee double haploid line genome.</title>
        <authorList>
            <person name="Gao G."/>
            <person name="Palti Y."/>
        </authorList>
    </citation>
    <scope>NUCLEOTIDE SEQUENCE [LARGE SCALE GENOMIC DNA]</scope>
</reference>
<dbReference type="PRINTS" id="PR01499">
    <property type="entry name" value="TREKCHANNEL"/>
</dbReference>
<feature type="transmembrane region" description="Helical" evidence="26">
    <location>
        <begin position="86"/>
        <end position="104"/>
    </location>
</feature>
<keyword evidence="11 26" id="KW-1133">Transmembrane helix</keyword>
<feature type="transmembrane region" description="Helical" evidence="26">
    <location>
        <begin position="163"/>
        <end position="187"/>
    </location>
</feature>
<keyword evidence="15" id="KW-0325">Glycoprotein</keyword>
<feature type="compositionally biased region" description="Basic residues" evidence="25">
    <location>
        <begin position="346"/>
        <end position="357"/>
    </location>
</feature>